<dbReference type="OrthoDB" id="10057873at2759"/>
<dbReference type="Proteomes" id="UP001152622">
    <property type="component" value="Chromosome 5"/>
</dbReference>
<dbReference type="EMBL" id="JAINUF010000005">
    <property type="protein sequence ID" value="KAJ8359249.1"/>
    <property type="molecule type" value="Genomic_DNA"/>
</dbReference>
<organism evidence="3 4">
    <name type="scientific">Synaphobranchus kaupii</name>
    <name type="common">Kaup's arrowtooth eel</name>
    <dbReference type="NCBI Taxonomy" id="118154"/>
    <lineage>
        <taxon>Eukaryota</taxon>
        <taxon>Metazoa</taxon>
        <taxon>Chordata</taxon>
        <taxon>Craniata</taxon>
        <taxon>Vertebrata</taxon>
        <taxon>Euteleostomi</taxon>
        <taxon>Actinopterygii</taxon>
        <taxon>Neopterygii</taxon>
        <taxon>Teleostei</taxon>
        <taxon>Anguilliformes</taxon>
        <taxon>Synaphobranchidae</taxon>
        <taxon>Synaphobranchus</taxon>
    </lineage>
</organism>
<feature type="domain" description="HAT C-terminal dimerisation" evidence="2">
    <location>
        <begin position="21"/>
        <end position="87"/>
    </location>
</feature>
<feature type="region of interest" description="Disordered" evidence="1">
    <location>
        <begin position="1"/>
        <end position="34"/>
    </location>
</feature>
<sequence length="98" mass="11211">MKSSDFTEEQASSQTEVQIQGYLSESPIPRTESPMEYWRSNKSRFPTLAQLARKYLSAPCTSVDSERLFSAAAHVVDEKTESDARRQRCFFLSRKISP</sequence>
<comment type="caution">
    <text evidence="3">The sequence shown here is derived from an EMBL/GenBank/DDBJ whole genome shotgun (WGS) entry which is preliminary data.</text>
</comment>
<dbReference type="InterPro" id="IPR008906">
    <property type="entry name" value="HATC_C_dom"/>
</dbReference>
<evidence type="ECO:0000259" key="2">
    <source>
        <dbReference type="Pfam" id="PF05699"/>
    </source>
</evidence>
<keyword evidence="4" id="KW-1185">Reference proteome</keyword>
<reference evidence="3" key="1">
    <citation type="journal article" date="2023" name="Science">
        <title>Genome structures resolve the early diversification of teleost fishes.</title>
        <authorList>
            <person name="Parey E."/>
            <person name="Louis A."/>
            <person name="Montfort J."/>
            <person name="Bouchez O."/>
            <person name="Roques C."/>
            <person name="Iampietro C."/>
            <person name="Lluch J."/>
            <person name="Castinel A."/>
            <person name="Donnadieu C."/>
            <person name="Desvignes T."/>
            <person name="Floi Bucao C."/>
            <person name="Jouanno E."/>
            <person name="Wen M."/>
            <person name="Mejri S."/>
            <person name="Dirks R."/>
            <person name="Jansen H."/>
            <person name="Henkel C."/>
            <person name="Chen W.J."/>
            <person name="Zahm M."/>
            <person name="Cabau C."/>
            <person name="Klopp C."/>
            <person name="Thompson A.W."/>
            <person name="Robinson-Rechavi M."/>
            <person name="Braasch I."/>
            <person name="Lecointre G."/>
            <person name="Bobe J."/>
            <person name="Postlethwait J.H."/>
            <person name="Berthelot C."/>
            <person name="Roest Crollius H."/>
            <person name="Guiguen Y."/>
        </authorList>
    </citation>
    <scope>NUCLEOTIDE SEQUENCE</scope>
    <source>
        <strain evidence="3">WJC10195</strain>
    </source>
</reference>
<dbReference type="Pfam" id="PF05699">
    <property type="entry name" value="Dimer_Tnp_hAT"/>
    <property type="match status" value="1"/>
</dbReference>
<evidence type="ECO:0000313" key="4">
    <source>
        <dbReference type="Proteomes" id="UP001152622"/>
    </source>
</evidence>
<accession>A0A9Q1IXB3</accession>
<feature type="compositionally biased region" description="Polar residues" evidence="1">
    <location>
        <begin position="1"/>
        <end position="23"/>
    </location>
</feature>
<proteinExistence type="predicted"/>
<protein>
    <recommendedName>
        <fullName evidence="2">HAT C-terminal dimerisation domain-containing protein</fullName>
    </recommendedName>
</protein>
<name>A0A9Q1IXB3_SYNKA</name>
<dbReference type="AlphaFoldDB" id="A0A9Q1IXB3"/>
<dbReference type="PANTHER" id="PTHR47611:SF3">
    <property type="entry name" value="HAT C-TERMINAL DIMERISATION DOMAIN-CONTAINING PROTEIN"/>
    <property type="match status" value="1"/>
</dbReference>
<dbReference type="SUPFAM" id="SSF53098">
    <property type="entry name" value="Ribonuclease H-like"/>
    <property type="match status" value="1"/>
</dbReference>
<dbReference type="GO" id="GO:0046983">
    <property type="term" value="F:protein dimerization activity"/>
    <property type="evidence" value="ECO:0007669"/>
    <property type="project" value="InterPro"/>
</dbReference>
<evidence type="ECO:0000313" key="3">
    <source>
        <dbReference type="EMBL" id="KAJ8359249.1"/>
    </source>
</evidence>
<evidence type="ECO:0000256" key="1">
    <source>
        <dbReference type="SAM" id="MobiDB-lite"/>
    </source>
</evidence>
<gene>
    <name evidence="3" type="ORF">SKAU_G00157740</name>
</gene>
<dbReference type="PANTHER" id="PTHR47611">
    <property type="entry name" value="HAT DIMERISATION DOMAIN, C-TERMINAL"/>
    <property type="match status" value="1"/>
</dbReference>
<dbReference type="InterPro" id="IPR012337">
    <property type="entry name" value="RNaseH-like_sf"/>
</dbReference>